<keyword evidence="3" id="KW-1185">Reference proteome</keyword>
<dbReference type="InterPro" id="IPR029068">
    <property type="entry name" value="Glyas_Bleomycin-R_OHBP_Dase"/>
</dbReference>
<dbReference type="InterPro" id="IPR004360">
    <property type="entry name" value="Glyas_Fos-R_dOase_dom"/>
</dbReference>
<dbReference type="PROSITE" id="PS51819">
    <property type="entry name" value="VOC"/>
    <property type="match status" value="1"/>
</dbReference>
<dbReference type="Gene3D" id="3.10.180.10">
    <property type="entry name" value="2,3-Dihydroxybiphenyl 1,2-Dioxygenase, domain 1"/>
    <property type="match status" value="1"/>
</dbReference>
<dbReference type="SUPFAM" id="SSF54593">
    <property type="entry name" value="Glyoxalase/Bleomycin resistance protein/Dihydroxybiphenyl dioxygenase"/>
    <property type="match status" value="1"/>
</dbReference>
<dbReference type="InterPro" id="IPR037523">
    <property type="entry name" value="VOC_core"/>
</dbReference>
<reference evidence="2 3" key="1">
    <citation type="journal article" date="2019" name="Int. J. Syst. Evol. Microbiol.">
        <title>The Global Catalogue of Microorganisms (GCM) 10K type strain sequencing project: providing services to taxonomists for standard genome sequencing and annotation.</title>
        <authorList>
            <consortium name="The Broad Institute Genomics Platform"/>
            <consortium name="The Broad Institute Genome Sequencing Center for Infectious Disease"/>
            <person name="Wu L."/>
            <person name="Ma J."/>
        </authorList>
    </citation>
    <scope>NUCLEOTIDE SEQUENCE [LARGE SCALE GENOMIC DNA]</scope>
    <source>
        <strain evidence="2 3">JCM 12928</strain>
    </source>
</reference>
<evidence type="ECO:0000313" key="3">
    <source>
        <dbReference type="Proteomes" id="UP001501352"/>
    </source>
</evidence>
<organism evidence="2 3">
    <name type="scientific">Brevundimonas kwangchunensis</name>
    <dbReference type="NCBI Taxonomy" id="322163"/>
    <lineage>
        <taxon>Bacteria</taxon>
        <taxon>Pseudomonadati</taxon>
        <taxon>Pseudomonadota</taxon>
        <taxon>Alphaproteobacteria</taxon>
        <taxon>Caulobacterales</taxon>
        <taxon>Caulobacteraceae</taxon>
        <taxon>Brevundimonas</taxon>
    </lineage>
</organism>
<proteinExistence type="predicted"/>
<dbReference type="Pfam" id="PF00903">
    <property type="entry name" value="Glyoxalase"/>
    <property type="match status" value="1"/>
</dbReference>
<feature type="domain" description="VOC" evidence="1">
    <location>
        <begin position="3"/>
        <end position="117"/>
    </location>
</feature>
<dbReference type="Proteomes" id="UP001501352">
    <property type="component" value="Unassembled WGS sequence"/>
</dbReference>
<gene>
    <name evidence="2" type="ORF">GCM10009422_10700</name>
</gene>
<dbReference type="EMBL" id="BAAAGA010000002">
    <property type="protein sequence ID" value="GAA0617359.1"/>
    <property type="molecule type" value="Genomic_DNA"/>
</dbReference>
<comment type="caution">
    <text evidence="2">The sequence shown here is derived from an EMBL/GenBank/DDBJ whole genome shotgun (WGS) entry which is preliminary data.</text>
</comment>
<evidence type="ECO:0000259" key="1">
    <source>
        <dbReference type="PROSITE" id="PS51819"/>
    </source>
</evidence>
<protein>
    <recommendedName>
        <fullName evidence="1">VOC domain-containing protein</fullName>
    </recommendedName>
</protein>
<dbReference type="RefSeq" id="WP_343791454.1">
    <property type="nucleotide sequence ID" value="NZ_BAAAGA010000002.1"/>
</dbReference>
<name>A0ABN1GRH1_9CAUL</name>
<sequence>MTTTLTAMLHVPDVEPTAAWYARLGFTIDGTASDGDETIWARLTLGDQAIMLNCGGRPPEHDRRDVDLYIGVDDIDARRAELPEEIEVIRDLYLAYHGTREFIIRDPNGFWITFGQWVGEPEASD</sequence>
<accession>A0ABN1GRH1</accession>
<evidence type="ECO:0000313" key="2">
    <source>
        <dbReference type="EMBL" id="GAA0617359.1"/>
    </source>
</evidence>